<keyword evidence="2" id="KW-0472">Membrane</keyword>
<protein>
    <submittedName>
        <fullName evidence="3">Uncharacterized protein</fullName>
    </submittedName>
</protein>
<sequence>MRNFIKDFFNNKEKGKVKGAVISVTLVISILTNLYLYTSPQSIPQNTQVVAASQGSQKQIEDLKVEKEKLSTEINDLTIQKNEIESKLNSIIEENKNLSSKLSQFQSQKSQEQTNGQASNNIQQQSQQVQNNNNNNYIVYKTRTGSKYHRSGCSYLSRSCYETTRSEAEAEGLTPCSKCRP</sequence>
<dbReference type="HOGENOM" id="CLU_1486640_0_0_9"/>
<dbReference type="AlphaFoldDB" id="A0A0E3JPY3"/>
<dbReference type="InterPro" id="IPR035451">
    <property type="entry name" value="Ada-like_dom_sf"/>
</dbReference>
<evidence type="ECO:0000313" key="3">
    <source>
        <dbReference type="EMBL" id="AKA70567.1"/>
    </source>
</evidence>
<keyword evidence="2" id="KW-1133">Transmembrane helix</keyword>
<evidence type="ECO:0000256" key="1">
    <source>
        <dbReference type="SAM" id="MobiDB-lite"/>
    </source>
</evidence>
<gene>
    <name evidence="3" type="ORF">CSCA_3442</name>
</gene>
<evidence type="ECO:0000256" key="2">
    <source>
        <dbReference type="SAM" id="Phobius"/>
    </source>
</evidence>
<dbReference type="RefSeq" id="WP_029160383.1">
    <property type="nucleotide sequence ID" value="NZ_CP009933.1"/>
</dbReference>
<reference evidence="3 4" key="1">
    <citation type="journal article" date="2015" name="J. Biotechnol.">
        <title>Complete genome sequence of a malodorant-producing acetogen, Clostridium scatologenes ATCC 25775(T).</title>
        <authorList>
            <person name="Zhu Z."/>
            <person name="Guo T."/>
            <person name="Zheng H."/>
            <person name="Song T."/>
            <person name="Ouyang P."/>
            <person name="Xie J."/>
        </authorList>
    </citation>
    <scope>NUCLEOTIDE SEQUENCE [LARGE SCALE GENOMIC DNA]</scope>
    <source>
        <strain evidence="3 4">ATCC 25775</strain>
    </source>
</reference>
<evidence type="ECO:0000313" key="4">
    <source>
        <dbReference type="Proteomes" id="UP000033115"/>
    </source>
</evidence>
<organism evidence="3 4">
    <name type="scientific">Clostridium scatologenes</name>
    <dbReference type="NCBI Taxonomy" id="1548"/>
    <lineage>
        <taxon>Bacteria</taxon>
        <taxon>Bacillati</taxon>
        <taxon>Bacillota</taxon>
        <taxon>Clostridia</taxon>
        <taxon>Eubacteriales</taxon>
        <taxon>Clostridiaceae</taxon>
        <taxon>Clostridium</taxon>
    </lineage>
</organism>
<dbReference type="KEGG" id="csq:CSCA_3442"/>
<feature type="transmembrane region" description="Helical" evidence="2">
    <location>
        <begin position="20"/>
        <end position="38"/>
    </location>
</feature>
<name>A0A0E3JPY3_CLOSL</name>
<feature type="region of interest" description="Disordered" evidence="1">
    <location>
        <begin position="107"/>
        <end position="132"/>
    </location>
</feature>
<dbReference type="Proteomes" id="UP000033115">
    <property type="component" value="Chromosome"/>
</dbReference>
<proteinExistence type="predicted"/>
<accession>A0A0E3JPY3</accession>
<keyword evidence="2" id="KW-0812">Transmembrane</keyword>
<dbReference type="STRING" id="1548.CSCA_3442"/>
<keyword evidence="4" id="KW-1185">Reference proteome</keyword>
<dbReference type="EMBL" id="CP009933">
    <property type="protein sequence ID" value="AKA70567.1"/>
    <property type="molecule type" value="Genomic_DNA"/>
</dbReference>
<dbReference type="SUPFAM" id="SSF57884">
    <property type="entry name" value="Ada DNA repair protein, N-terminal domain (N-Ada 10)"/>
    <property type="match status" value="1"/>
</dbReference>